<proteinExistence type="predicted"/>
<dbReference type="Proteomes" id="UP000215914">
    <property type="component" value="Unassembled WGS sequence"/>
</dbReference>
<protein>
    <submittedName>
        <fullName evidence="1">Uncharacterized protein</fullName>
    </submittedName>
</protein>
<organism evidence="1 2">
    <name type="scientific">Helianthus annuus</name>
    <name type="common">Common sunflower</name>
    <dbReference type="NCBI Taxonomy" id="4232"/>
    <lineage>
        <taxon>Eukaryota</taxon>
        <taxon>Viridiplantae</taxon>
        <taxon>Streptophyta</taxon>
        <taxon>Embryophyta</taxon>
        <taxon>Tracheophyta</taxon>
        <taxon>Spermatophyta</taxon>
        <taxon>Magnoliopsida</taxon>
        <taxon>eudicotyledons</taxon>
        <taxon>Gunneridae</taxon>
        <taxon>Pentapetalae</taxon>
        <taxon>asterids</taxon>
        <taxon>campanulids</taxon>
        <taxon>Asterales</taxon>
        <taxon>Asteraceae</taxon>
        <taxon>Asteroideae</taxon>
        <taxon>Heliantheae alliance</taxon>
        <taxon>Heliantheae</taxon>
        <taxon>Helianthus</taxon>
    </lineage>
</organism>
<name>A0A9K3IGC7_HELAN</name>
<accession>A0A9K3IGC7</accession>
<sequence length="206" mass="23421">MCMVDQRLANVASVLAWSMKRIWRGGPGASIYCGSYVTKLAESLGVFARYEARFMREGPVPCLKASSILTLIEPNGWEPVRLGPQVEPPLGTNAATAMQAGIPTRYQRPMTRAELPGRQYPLAQPRPDPFTLDSLYDRMEAGFGQLHGYMEEQYKMVRQLMDESRRSHEADQRRLEDGMRYMMENMNMGVPSYFQQSAQLSWDQVA</sequence>
<evidence type="ECO:0000313" key="1">
    <source>
        <dbReference type="EMBL" id="KAF5796137.1"/>
    </source>
</evidence>
<dbReference type="EMBL" id="MNCJ02000323">
    <property type="protein sequence ID" value="KAF5796137.1"/>
    <property type="molecule type" value="Genomic_DNA"/>
</dbReference>
<gene>
    <name evidence="1" type="ORF">HanXRQr2_Chr08g0347881</name>
</gene>
<reference evidence="1" key="2">
    <citation type="submission" date="2020-06" db="EMBL/GenBank/DDBJ databases">
        <title>Helianthus annuus Genome sequencing and assembly Release 2.</title>
        <authorList>
            <person name="Gouzy J."/>
            <person name="Langlade N."/>
            <person name="Munos S."/>
        </authorList>
    </citation>
    <scope>NUCLEOTIDE SEQUENCE</scope>
    <source>
        <tissue evidence="1">Leaves</tissue>
    </source>
</reference>
<dbReference type="Gramene" id="mRNA:HanXRQr2_Chr08g0347881">
    <property type="protein sequence ID" value="CDS:HanXRQr2_Chr08g0347881.1"/>
    <property type="gene ID" value="HanXRQr2_Chr08g0347881"/>
</dbReference>
<evidence type="ECO:0000313" key="2">
    <source>
        <dbReference type="Proteomes" id="UP000215914"/>
    </source>
</evidence>
<keyword evidence="2" id="KW-1185">Reference proteome</keyword>
<dbReference type="OrthoDB" id="10501315at2759"/>
<dbReference type="AlphaFoldDB" id="A0A9K3IGC7"/>
<comment type="caution">
    <text evidence="1">The sequence shown here is derived from an EMBL/GenBank/DDBJ whole genome shotgun (WGS) entry which is preliminary data.</text>
</comment>
<reference evidence="1" key="1">
    <citation type="journal article" date="2017" name="Nature">
        <title>The sunflower genome provides insights into oil metabolism, flowering and Asterid evolution.</title>
        <authorList>
            <person name="Badouin H."/>
            <person name="Gouzy J."/>
            <person name="Grassa C.J."/>
            <person name="Murat F."/>
            <person name="Staton S.E."/>
            <person name="Cottret L."/>
            <person name="Lelandais-Briere C."/>
            <person name="Owens G.L."/>
            <person name="Carrere S."/>
            <person name="Mayjonade B."/>
            <person name="Legrand L."/>
            <person name="Gill N."/>
            <person name="Kane N.C."/>
            <person name="Bowers J.E."/>
            <person name="Hubner S."/>
            <person name="Bellec A."/>
            <person name="Berard A."/>
            <person name="Berges H."/>
            <person name="Blanchet N."/>
            <person name="Boniface M.C."/>
            <person name="Brunel D."/>
            <person name="Catrice O."/>
            <person name="Chaidir N."/>
            <person name="Claudel C."/>
            <person name="Donnadieu C."/>
            <person name="Faraut T."/>
            <person name="Fievet G."/>
            <person name="Helmstetter N."/>
            <person name="King M."/>
            <person name="Knapp S.J."/>
            <person name="Lai Z."/>
            <person name="Le Paslier M.C."/>
            <person name="Lippi Y."/>
            <person name="Lorenzon L."/>
            <person name="Mandel J.R."/>
            <person name="Marage G."/>
            <person name="Marchand G."/>
            <person name="Marquand E."/>
            <person name="Bret-Mestries E."/>
            <person name="Morien E."/>
            <person name="Nambeesan S."/>
            <person name="Nguyen T."/>
            <person name="Pegot-Espagnet P."/>
            <person name="Pouilly N."/>
            <person name="Raftis F."/>
            <person name="Sallet E."/>
            <person name="Schiex T."/>
            <person name="Thomas J."/>
            <person name="Vandecasteele C."/>
            <person name="Vares D."/>
            <person name="Vear F."/>
            <person name="Vautrin S."/>
            <person name="Crespi M."/>
            <person name="Mangin B."/>
            <person name="Burke J.M."/>
            <person name="Salse J."/>
            <person name="Munos S."/>
            <person name="Vincourt P."/>
            <person name="Rieseberg L.H."/>
            <person name="Langlade N.B."/>
        </authorList>
    </citation>
    <scope>NUCLEOTIDE SEQUENCE</scope>
    <source>
        <tissue evidence="1">Leaves</tissue>
    </source>
</reference>